<evidence type="ECO:0000313" key="1">
    <source>
        <dbReference type="EMBL" id="UXH46406.1"/>
    </source>
</evidence>
<organism evidence="1 2">
    <name type="scientific">Rossellomorea vietnamensis</name>
    <dbReference type="NCBI Taxonomy" id="218284"/>
    <lineage>
        <taxon>Bacteria</taxon>
        <taxon>Bacillati</taxon>
        <taxon>Bacillota</taxon>
        <taxon>Bacilli</taxon>
        <taxon>Bacillales</taxon>
        <taxon>Bacillaceae</taxon>
        <taxon>Rossellomorea</taxon>
    </lineage>
</organism>
<name>A0ACD4CDQ4_9BACI</name>
<gene>
    <name evidence="1" type="ORF">N5C46_10300</name>
</gene>
<keyword evidence="2" id="KW-1185">Reference proteome</keyword>
<reference evidence="1" key="1">
    <citation type="submission" date="2022-09" db="EMBL/GenBank/DDBJ databases">
        <title>Complete genome sequence of Rossellomorea vietnamensis strain RL-WG62, a newly isolated PGPR with the potential for plant salinity stress alleviation.</title>
        <authorList>
            <person name="Ren L."/>
            <person name="Wang G."/>
            <person name="Hu H."/>
        </authorList>
    </citation>
    <scope>NUCLEOTIDE SEQUENCE</scope>
    <source>
        <strain evidence="1">RL-WG62</strain>
    </source>
</reference>
<sequence length="254" mass="28293">MKILVTGGTGVLGSSFAALAKENGYEVVLASRNRPSLSPAEWTYLNLETGEGLSTALSGVEVVFHAATSPAKNTEKVDVMGTSLLLEECIKNGVKHFIYPSIVGIDDIPMKYYRAKRSAEAMIMESGTPYSIMRVTQFHNLVDKLISILAKFPICIVPTNLKFQTCDVDEVSETFIQIVKNGPLGRVEDFGGPEILSLKEMYMSWKEQSKVNRVLIPLPYFPGKTFKAFQEGKNTNPLCEKGLHTWEHWIQKKQ</sequence>
<dbReference type="Proteomes" id="UP001064027">
    <property type="component" value="Chromosome"/>
</dbReference>
<proteinExistence type="predicted"/>
<dbReference type="EMBL" id="CP104558">
    <property type="protein sequence ID" value="UXH46406.1"/>
    <property type="molecule type" value="Genomic_DNA"/>
</dbReference>
<accession>A0ACD4CDQ4</accession>
<evidence type="ECO:0000313" key="2">
    <source>
        <dbReference type="Proteomes" id="UP001064027"/>
    </source>
</evidence>
<protein>
    <submittedName>
        <fullName evidence="1">NAD(P)H-binding protein</fullName>
    </submittedName>
</protein>